<reference evidence="2" key="1">
    <citation type="submission" date="2020-05" db="EMBL/GenBank/DDBJ databases">
        <title>Mycena genomes resolve the evolution of fungal bioluminescence.</title>
        <authorList>
            <person name="Tsai I.J."/>
        </authorList>
    </citation>
    <scope>NUCLEOTIDE SEQUENCE</scope>
    <source>
        <strain evidence="2">160909Yilan</strain>
    </source>
</reference>
<accession>A0A8H6WXY4</accession>
<feature type="compositionally biased region" description="Basic and acidic residues" evidence="1">
    <location>
        <begin position="66"/>
        <end position="77"/>
    </location>
</feature>
<feature type="region of interest" description="Disordered" evidence="1">
    <location>
        <begin position="110"/>
        <end position="138"/>
    </location>
</feature>
<evidence type="ECO:0000256" key="1">
    <source>
        <dbReference type="SAM" id="MobiDB-lite"/>
    </source>
</evidence>
<evidence type="ECO:0000313" key="2">
    <source>
        <dbReference type="EMBL" id="KAF7330713.1"/>
    </source>
</evidence>
<dbReference type="AlphaFoldDB" id="A0A8H6WXY4"/>
<organism evidence="2 3">
    <name type="scientific">Mycena sanguinolenta</name>
    <dbReference type="NCBI Taxonomy" id="230812"/>
    <lineage>
        <taxon>Eukaryota</taxon>
        <taxon>Fungi</taxon>
        <taxon>Dikarya</taxon>
        <taxon>Basidiomycota</taxon>
        <taxon>Agaricomycotina</taxon>
        <taxon>Agaricomycetes</taxon>
        <taxon>Agaricomycetidae</taxon>
        <taxon>Agaricales</taxon>
        <taxon>Marasmiineae</taxon>
        <taxon>Mycenaceae</taxon>
        <taxon>Mycena</taxon>
    </lineage>
</organism>
<sequence length="159" mass="17188">MYMLYPLYMFFRRSAAVNADSDSAARHGGSICIASRCPTASGLLLPEVVLLPPLPSAIRKLNTGTGDKEKTMDRVAEPRAPQRLAPPPSLANVSATAHWLNVRRYSYPSAPHRPTSSASSHSVLRAPPPSRGSGGWDEIHGRSVLVRFDVSGQLRVGED</sequence>
<comment type="caution">
    <text evidence="2">The sequence shown here is derived from an EMBL/GenBank/DDBJ whole genome shotgun (WGS) entry which is preliminary data.</text>
</comment>
<feature type="region of interest" description="Disordered" evidence="1">
    <location>
        <begin position="60"/>
        <end position="91"/>
    </location>
</feature>
<evidence type="ECO:0000313" key="3">
    <source>
        <dbReference type="Proteomes" id="UP000623467"/>
    </source>
</evidence>
<dbReference type="EMBL" id="JACAZH010000063">
    <property type="protein sequence ID" value="KAF7330713.1"/>
    <property type="molecule type" value="Genomic_DNA"/>
</dbReference>
<protein>
    <submittedName>
        <fullName evidence="2">Uncharacterized protein</fullName>
    </submittedName>
</protein>
<name>A0A8H6WXY4_9AGAR</name>
<proteinExistence type="predicted"/>
<gene>
    <name evidence="2" type="ORF">MSAN_02447000</name>
</gene>
<dbReference type="Proteomes" id="UP000623467">
    <property type="component" value="Unassembled WGS sequence"/>
</dbReference>
<keyword evidence="3" id="KW-1185">Reference proteome</keyword>